<evidence type="ECO:0000256" key="1">
    <source>
        <dbReference type="ARBA" id="ARBA00006987"/>
    </source>
</evidence>
<keyword evidence="4" id="KW-1185">Reference proteome</keyword>
<proteinExistence type="inferred from homology"/>
<evidence type="ECO:0000313" key="4">
    <source>
        <dbReference type="Proteomes" id="UP000265955"/>
    </source>
</evidence>
<keyword evidence="2" id="KW-0732">Signal</keyword>
<dbReference type="RefSeq" id="WP_119770690.1">
    <property type="nucleotide sequence ID" value="NZ_QYUO01000002.1"/>
</dbReference>
<dbReference type="PANTHER" id="PTHR42928:SF5">
    <property type="entry name" value="BLR1237 PROTEIN"/>
    <property type="match status" value="1"/>
</dbReference>
<dbReference type="PIRSF" id="PIRSF017082">
    <property type="entry name" value="YflP"/>
    <property type="match status" value="1"/>
</dbReference>
<name>A0A3A3FLD5_9BURK</name>
<dbReference type="InterPro" id="IPR042100">
    <property type="entry name" value="Bug_dom1"/>
</dbReference>
<sequence length="321" mass="33712">MLKTLLTTVVAAVAIAQPAMAEPGYPAKPIRMIVPFAPGGSTDVVARILSAELKNELGQPIIVENKPGAGGNIGDAAAKSAPDGYTILMAAAGPTVINPSLYSKMSYDPVKDLAPVTMLVREHNLMAINPSIPAKTLQEFIAYAKSKPNEINFGSPGNGSPAQLAGELLNQMAGLKMTHVGYKGSGPAVVDLVAGHIGMMIDNMPALLPHVQSGKLRAIAIPSEKRATAMPDVPTFAEAGMKDFVITAWKGVMVPAGTPRDVVSKLQTSIAKVMAKPEIKKRMIEMGAEPVANTPEQFGSIIKNETAWWAALVKSTGTKLE</sequence>
<evidence type="ECO:0000313" key="3">
    <source>
        <dbReference type="EMBL" id="RJF95541.1"/>
    </source>
</evidence>
<dbReference type="Proteomes" id="UP000265955">
    <property type="component" value="Unassembled WGS sequence"/>
</dbReference>
<accession>A0A3A3FLD5</accession>
<comment type="caution">
    <text evidence="3">The sequence shown here is derived from an EMBL/GenBank/DDBJ whole genome shotgun (WGS) entry which is preliminary data.</text>
</comment>
<feature type="chain" id="PRO_5017289217" evidence="2">
    <location>
        <begin position="22"/>
        <end position="321"/>
    </location>
</feature>
<reference evidence="4" key="1">
    <citation type="submission" date="2018-09" db="EMBL/GenBank/DDBJ databases">
        <authorList>
            <person name="Zhu H."/>
        </authorList>
    </citation>
    <scope>NUCLEOTIDE SEQUENCE [LARGE SCALE GENOMIC DNA]</scope>
    <source>
        <strain evidence="4">K1R23-30</strain>
    </source>
</reference>
<dbReference type="Gene3D" id="3.40.190.150">
    <property type="entry name" value="Bordetella uptake gene, domain 1"/>
    <property type="match status" value="1"/>
</dbReference>
<feature type="signal peptide" evidence="2">
    <location>
        <begin position="1"/>
        <end position="21"/>
    </location>
</feature>
<dbReference type="CDD" id="cd13578">
    <property type="entry name" value="PBP2_Bug27"/>
    <property type="match status" value="1"/>
</dbReference>
<dbReference type="PANTHER" id="PTHR42928">
    <property type="entry name" value="TRICARBOXYLATE-BINDING PROTEIN"/>
    <property type="match status" value="1"/>
</dbReference>
<organism evidence="3 4">
    <name type="scientific">Noviherbaspirillum saxi</name>
    <dbReference type="NCBI Taxonomy" id="2320863"/>
    <lineage>
        <taxon>Bacteria</taxon>
        <taxon>Pseudomonadati</taxon>
        <taxon>Pseudomonadota</taxon>
        <taxon>Betaproteobacteria</taxon>
        <taxon>Burkholderiales</taxon>
        <taxon>Oxalobacteraceae</taxon>
        <taxon>Noviherbaspirillum</taxon>
    </lineage>
</organism>
<evidence type="ECO:0000256" key="2">
    <source>
        <dbReference type="SAM" id="SignalP"/>
    </source>
</evidence>
<comment type="similarity">
    <text evidence="1">Belongs to the UPF0065 (bug) family.</text>
</comment>
<dbReference type="InterPro" id="IPR005064">
    <property type="entry name" value="BUG"/>
</dbReference>
<protein>
    <submittedName>
        <fullName evidence="3">Tripartite tricarboxylate transporter substrate binding protein</fullName>
    </submittedName>
</protein>
<gene>
    <name evidence="3" type="ORF">D3871_19285</name>
</gene>
<dbReference type="OrthoDB" id="9125369at2"/>
<dbReference type="Pfam" id="PF03401">
    <property type="entry name" value="TctC"/>
    <property type="match status" value="1"/>
</dbReference>
<dbReference type="AlphaFoldDB" id="A0A3A3FLD5"/>
<dbReference type="Gene3D" id="3.40.190.10">
    <property type="entry name" value="Periplasmic binding protein-like II"/>
    <property type="match status" value="1"/>
</dbReference>
<dbReference type="SUPFAM" id="SSF53850">
    <property type="entry name" value="Periplasmic binding protein-like II"/>
    <property type="match status" value="1"/>
</dbReference>
<dbReference type="EMBL" id="QYUO01000002">
    <property type="protein sequence ID" value="RJF95541.1"/>
    <property type="molecule type" value="Genomic_DNA"/>
</dbReference>